<comment type="caution">
    <text evidence="4">The sequence shown here is derived from an EMBL/GenBank/DDBJ whole genome shotgun (WGS) entry which is preliminary data.</text>
</comment>
<accession>A0AAD4D341</accession>
<dbReference type="PANTHER" id="PTHR43918:SF4">
    <property type="entry name" value="CARBOXYLIC ESTER HYDROLASE"/>
    <property type="match status" value="1"/>
</dbReference>
<feature type="domain" description="Carboxylesterase type B" evidence="3">
    <location>
        <begin position="1"/>
        <end position="297"/>
    </location>
</feature>
<dbReference type="SUPFAM" id="SSF53474">
    <property type="entry name" value="alpha/beta-Hydrolases"/>
    <property type="match status" value="1"/>
</dbReference>
<dbReference type="InterPro" id="IPR002018">
    <property type="entry name" value="CarbesteraseB"/>
</dbReference>
<keyword evidence="5" id="KW-1185">Reference proteome</keyword>
<proteinExistence type="inferred from homology"/>
<evidence type="ECO:0000256" key="2">
    <source>
        <dbReference type="ARBA" id="ARBA00022801"/>
    </source>
</evidence>
<reference evidence="4" key="1">
    <citation type="journal article" date="2020" name="Fungal Divers.">
        <title>Resolving the Mortierellaceae phylogeny through synthesis of multi-gene phylogenetics and phylogenomics.</title>
        <authorList>
            <person name="Vandepol N."/>
            <person name="Liber J."/>
            <person name="Desiro A."/>
            <person name="Na H."/>
            <person name="Kennedy M."/>
            <person name="Barry K."/>
            <person name="Grigoriev I.V."/>
            <person name="Miller A.N."/>
            <person name="O'Donnell K."/>
            <person name="Stajich J.E."/>
            <person name="Bonito G."/>
        </authorList>
    </citation>
    <scope>NUCLEOTIDE SEQUENCE</scope>
    <source>
        <strain evidence="4">NRRL 28262</strain>
    </source>
</reference>
<dbReference type="AlphaFoldDB" id="A0AAD4D341"/>
<dbReference type="Gene3D" id="3.40.50.1820">
    <property type="entry name" value="alpha/beta hydrolase"/>
    <property type="match status" value="1"/>
</dbReference>
<dbReference type="Pfam" id="PF00135">
    <property type="entry name" value="COesterase"/>
    <property type="match status" value="1"/>
</dbReference>
<sequence>WVRDNISALGGNGRNVTAWGESAGSFSLHYHMLTPIHFGLFDHAIMQSGVVGTTPAQTVELEGQAIFDKLIATLNIPADLDALEKVKRLRAVPMDELTQAAETAFPIMAYGPFHDGGKFMPSTMPIQTLSTFPTSYDPNIKSIMIGATRDEGSAFAFTFGEAKVSTYLDIVQKFAPDPNLVPLFQSVYGDPQTDADVIKLLSEFLGDMIFHYPIEQIAETLTQLQKERGGPEKLSLVRYHYNVEMSKIKELSPTLGAMHAGELPIIFGPPLSELALTEDEMRLSLEIQKRWIAFAYQQPVVAEGGRVSDAEKDEAIVWTEDHRVEVGKGRRLSKEAQHYWDTVTNVKLQRVQQVLDRREQ</sequence>
<comment type="similarity">
    <text evidence="1">Belongs to the type-B carboxylesterase/lipase family.</text>
</comment>
<protein>
    <recommendedName>
        <fullName evidence="3">Carboxylesterase type B domain-containing protein</fullName>
    </recommendedName>
</protein>
<keyword evidence="2" id="KW-0378">Hydrolase</keyword>
<dbReference type="EMBL" id="JAAAIL010002229">
    <property type="protein sequence ID" value="KAG0259141.1"/>
    <property type="molecule type" value="Genomic_DNA"/>
</dbReference>
<evidence type="ECO:0000256" key="1">
    <source>
        <dbReference type="ARBA" id="ARBA00005964"/>
    </source>
</evidence>
<organism evidence="4 5">
    <name type="scientific">Linnemannia exigua</name>
    <dbReference type="NCBI Taxonomy" id="604196"/>
    <lineage>
        <taxon>Eukaryota</taxon>
        <taxon>Fungi</taxon>
        <taxon>Fungi incertae sedis</taxon>
        <taxon>Mucoromycota</taxon>
        <taxon>Mortierellomycotina</taxon>
        <taxon>Mortierellomycetes</taxon>
        <taxon>Mortierellales</taxon>
        <taxon>Mortierellaceae</taxon>
        <taxon>Linnemannia</taxon>
    </lineage>
</organism>
<gene>
    <name evidence="4" type="ORF">BGZ95_004766</name>
</gene>
<feature type="non-terminal residue" evidence="4">
    <location>
        <position position="1"/>
    </location>
</feature>
<dbReference type="Proteomes" id="UP001194580">
    <property type="component" value="Unassembled WGS sequence"/>
</dbReference>
<evidence type="ECO:0000259" key="3">
    <source>
        <dbReference type="Pfam" id="PF00135"/>
    </source>
</evidence>
<dbReference type="PANTHER" id="PTHR43918">
    <property type="entry name" value="ACETYLCHOLINESTERASE"/>
    <property type="match status" value="1"/>
</dbReference>
<dbReference type="InterPro" id="IPR050654">
    <property type="entry name" value="AChE-related_enzymes"/>
</dbReference>
<evidence type="ECO:0000313" key="4">
    <source>
        <dbReference type="EMBL" id="KAG0259141.1"/>
    </source>
</evidence>
<dbReference type="InterPro" id="IPR029058">
    <property type="entry name" value="AB_hydrolase_fold"/>
</dbReference>
<evidence type="ECO:0000313" key="5">
    <source>
        <dbReference type="Proteomes" id="UP001194580"/>
    </source>
</evidence>
<dbReference type="GO" id="GO:0052689">
    <property type="term" value="F:carboxylic ester hydrolase activity"/>
    <property type="evidence" value="ECO:0007669"/>
    <property type="project" value="TreeGrafter"/>
</dbReference>
<name>A0AAD4D341_9FUNG</name>